<feature type="compositionally biased region" description="Polar residues" evidence="4">
    <location>
        <begin position="224"/>
        <end position="249"/>
    </location>
</feature>
<reference evidence="7" key="1">
    <citation type="submission" date="2021-12" db="EMBL/GenBank/DDBJ databases">
        <title>Convergent genome expansion in fungi linked to evolution of root-endophyte symbiosis.</title>
        <authorList>
            <consortium name="DOE Joint Genome Institute"/>
            <person name="Ke Y.-H."/>
            <person name="Bonito G."/>
            <person name="Liao H.-L."/>
            <person name="Looney B."/>
            <person name="Rojas-Flechas A."/>
            <person name="Nash J."/>
            <person name="Hameed K."/>
            <person name="Schadt C."/>
            <person name="Martin F."/>
            <person name="Crous P.W."/>
            <person name="Miettinen O."/>
            <person name="Magnuson J.K."/>
            <person name="Labbe J."/>
            <person name="Jacobson D."/>
            <person name="Doktycz M.J."/>
            <person name="Veneault-Fourrey C."/>
            <person name="Kuo A."/>
            <person name="Mondo S."/>
            <person name="Calhoun S."/>
            <person name="Riley R."/>
            <person name="Ohm R."/>
            <person name="LaButti K."/>
            <person name="Andreopoulos B."/>
            <person name="Pangilinan J."/>
            <person name="Nolan M."/>
            <person name="Tritt A."/>
            <person name="Clum A."/>
            <person name="Lipzen A."/>
            <person name="Daum C."/>
            <person name="Barry K."/>
            <person name="Grigoriev I.V."/>
            <person name="Vilgalys R."/>
        </authorList>
    </citation>
    <scope>NUCLEOTIDE SEQUENCE</scope>
    <source>
        <strain evidence="7">PMI_201</strain>
    </source>
</reference>
<keyword evidence="5" id="KW-0472">Membrane</keyword>
<evidence type="ECO:0000313" key="8">
    <source>
        <dbReference type="Proteomes" id="UP001201262"/>
    </source>
</evidence>
<evidence type="ECO:0000259" key="6">
    <source>
        <dbReference type="Pfam" id="PF21314"/>
    </source>
</evidence>
<feature type="transmembrane region" description="Helical" evidence="5">
    <location>
        <begin position="252"/>
        <end position="275"/>
    </location>
</feature>
<protein>
    <recommendedName>
        <fullName evidence="6">Epidermal growth factor receptor-like transmembrane-juxtamembrane segment domain-containing protein</fullName>
    </recommendedName>
</protein>
<keyword evidence="5" id="KW-1133">Transmembrane helix</keyword>
<evidence type="ECO:0000256" key="3">
    <source>
        <dbReference type="ARBA" id="ARBA00022840"/>
    </source>
</evidence>
<dbReference type="GeneID" id="70243268"/>
<name>A0AAD4Q491_9EURO</name>
<dbReference type="RefSeq" id="XP_046075818.1">
    <property type="nucleotide sequence ID" value="XM_046212981.1"/>
</dbReference>
<feature type="region of interest" description="Disordered" evidence="4">
    <location>
        <begin position="325"/>
        <end position="349"/>
    </location>
</feature>
<feature type="region of interest" description="Disordered" evidence="4">
    <location>
        <begin position="224"/>
        <end position="250"/>
    </location>
</feature>
<dbReference type="CDD" id="cd12087">
    <property type="entry name" value="TM_EGFR-like"/>
    <property type="match status" value="1"/>
</dbReference>
<evidence type="ECO:0000313" key="7">
    <source>
        <dbReference type="EMBL" id="KAH8702442.1"/>
    </source>
</evidence>
<evidence type="ECO:0000256" key="2">
    <source>
        <dbReference type="ARBA" id="ARBA00022741"/>
    </source>
</evidence>
<organism evidence="7 8">
    <name type="scientific">Talaromyces proteolyticus</name>
    <dbReference type="NCBI Taxonomy" id="1131652"/>
    <lineage>
        <taxon>Eukaryota</taxon>
        <taxon>Fungi</taxon>
        <taxon>Dikarya</taxon>
        <taxon>Ascomycota</taxon>
        <taxon>Pezizomycotina</taxon>
        <taxon>Eurotiomycetes</taxon>
        <taxon>Eurotiomycetidae</taxon>
        <taxon>Eurotiales</taxon>
        <taxon>Trichocomaceae</taxon>
        <taxon>Talaromyces</taxon>
        <taxon>Talaromyces sect. Bacilispori</taxon>
    </lineage>
</organism>
<gene>
    <name evidence="7" type="ORF">BGW36DRAFT_336927</name>
</gene>
<dbReference type="InterPro" id="IPR049328">
    <property type="entry name" value="TM_ErbB1"/>
</dbReference>
<comment type="caution">
    <text evidence="7">The sequence shown here is derived from an EMBL/GenBank/DDBJ whole genome shotgun (WGS) entry which is preliminary data.</text>
</comment>
<dbReference type="GO" id="GO:0005524">
    <property type="term" value="F:ATP binding"/>
    <property type="evidence" value="ECO:0007669"/>
    <property type="project" value="UniProtKB-KW"/>
</dbReference>
<evidence type="ECO:0000256" key="1">
    <source>
        <dbReference type="ARBA" id="ARBA00022553"/>
    </source>
</evidence>
<keyword evidence="5" id="KW-0812">Transmembrane</keyword>
<keyword evidence="2" id="KW-0547">Nucleotide-binding</keyword>
<evidence type="ECO:0000256" key="5">
    <source>
        <dbReference type="SAM" id="Phobius"/>
    </source>
</evidence>
<dbReference type="Proteomes" id="UP001201262">
    <property type="component" value="Unassembled WGS sequence"/>
</dbReference>
<dbReference type="EMBL" id="JAJTJA010000003">
    <property type="protein sequence ID" value="KAH8702442.1"/>
    <property type="molecule type" value="Genomic_DNA"/>
</dbReference>
<keyword evidence="1" id="KW-0597">Phosphoprotein</keyword>
<proteinExistence type="predicted"/>
<evidence type="ECO:0000256" key="4">
    <source>
        <dbReference type="SAM" id="MobiDB-lite"/>
    </source>
</evidence>
<feature type="compositionally biased region" description="Polar residues" evidence="4">
    <location>
        <begin position="338"/>
        <end position="349"/>
    </location>
</feature>
<keyword evidence="3" id="KW-0067">ATP-binding</keyword>
<dbReference type="Pfam" id="PF21314">
    <property type="entry name" value="TM_ErbB1"/>
    <property type="match status" value="1"/>
</dbReference>
<dbReference type="AlphaFoldDB" id="A0AAD4Q491"/>
<feature type="domain" description="Epidermal growth factor receptor-like transmembrane-juxtamembrane segment" evidence="6">
    <location>
        <begin position="253"/>
        <end position="282"/>
    </location>
</feature>
<sequence>MASLAPTTQFVTETITTWSPQTTDNIVTSFVPLYSTFTPDPNCYTADFHNNLAEQFDYVLVAFDPNYGYYIGSSSVTCVPTEVVDWYRNRLVPTDTTAPAQTTSLATVTSLMPVICPDGWYTARTSADQPTRMQVTCCPSGYTVDPSQDHSIDANCGSTLVPGESIWYFPTSGTDIIQTAFANTINVVAVAVKGYMPLTTTTTTTTTSSSSSILPTTSAVISTSLTSSQPSATSTPNTPDPQTSSSHTSRGAIAGSVVGSLAGVALIGLGAFVYFRRRRAKQNNEDDAKDDPAPTYISTQHDYSVISQNEPGDRSTIASEMPTISNTPELFSDHEATSPRTNTESYELE</sequence>
<accession>A0AAD4Q491</accession>
<keyword evidence="8" id="KW-1185">Reference proteome</keyword>